<evidence type="ECO:0000256" key="9">
    <source>
        <dbReference type="HAMAP-Rule" id="MF_00115"/>
    </source>
</evidence>
<evidence type="ECO:0000256" key="3">
    <source>
        <dbReference type="ARBA" id="ARBA00022475"/>
    </source>
</evidence>
<dbReference type="AlphaFoldDB" id="A0A9X3J068"/>
<evidence type="ECO:0000256" key="10">
    <source>
        <dbReference type="SAM" id="MobiDB-lite"/>
    </source>
</evidence>
<dbReference type="Proteomes" id="UP001150924">
    <property type="component" value="Unassembled WGS sequence"/>
</dbReference>
<dbReference type="PANTHER" id="PTHR30266">
    <property type="entry name" value="MECHANOSENSITIVE CHANNEL MSCL"/>
    <property type="match status" value="1"/>
</dbReference>
<evidence type="ECO:0000256" key="5">
    <source>
        <dbReference type="ARBA" id="ARBA00022989"/>
    </source>
</evidence>
<comment type="caution">
    <text evidence="11">The sequence shown here is derived from an EMBL/GenBank/DDBJ whole genome shotgun (WGS) entry which is preliminary data.</text>
</comment>
<feature type="transmembrane region" description="Helical" evidence="9">
    <location>
        <begin position="12"/>
        <end position="31"/>
    </location>
</feature>
<dbReference type="EMBL" id="JAPNKE010000002">
    <property type="protein sequence ID" value="MCY1010271.1"/>
    <property type="molecule type" value="Genomic_DNA"/>
</dbReference>
<keyword evidence="7 9" id="KW-0472">Membrane</keyword>
<feature type="region of interest" description="Disordered" evidence="10">
    <location>
        <begin position="144"/>
        <end position="166"/>
    </location>
</feature>
<evidence type="ECO:0000256" key="1">
    <source>
        <dbReference type="ARBA" id="ARBA00004141"/>
    </source>
</evidence>
<keyword evidence="12" id="KW-1185">Reference proteome</keyword>
<sequence length="166" mass="17832">MLSGFKKFAMRGSLIDMASGIILGAAFGAIVKSLVDDVIMPPIGLALGGVDFSNLFLVLKDGKVPGPYLSLVAANEAGAVTVRYGVFLNFVITFLIVAFAVYLLVSAIHKAKERMTEKEEQAAAEPSSQEKLLMEIRDLLKTRSGRSETCPQGHVRSDMPSRSAQV</sequence>
<evidence type="ECO:0000313" key="11">
    <source>
        <dbReference type="EMBL" id="MCY1010271.1"/>
    </source>
</evidence>
<dbReference type="GO" id="GO:0005886">
    <property type="term" value="C:plasma membrane"/>
    <property type="evidence" value="ECO:0007669"/>
    <property type="project" value="UniProtKB-SubCell"/>
</dbReference>
<dbReference type="RefSeq" id="WP_267773152.1">
    <property type="nucleotide sequence ID" value="NZ_JAPNKE010000002.1"/>
</dbReference>
<evidence type="ECO:0000313" key="12">
    <source>
        <dbReference type="Proteomes" id="UP001150924"/>
    </source>
</evidence>
<organism evidence="11 12">
    <name type="scientific">Nannocystis pusilla</name>
    <dbReference type="NCBI Taxonomy" id="889268"/>
    <lineage>
        <taxon>Bacteria</taxon>
        <taxon>Pseudomonadati</taxon>
        <taxon>Myxococcota</taxon>
        <taxon>Polyangia</taxon>
        <taxon>Nannocystales</taxon>
        <taxon>Nannocystaceae</taxon>
        <taxon>Nannocystis</taxon>
    </lineage>
</organism>
<evidence type="ECO:0000256" key="2">
    <source>
        <dbReference type="ARBA" id="ARBA00022448"/>
    </source>
</evidence>
<evidence type="ECO:0000256" key="6">
    <source>
        <dbReference type="ARBA" id="ARBA00023065"/>
    </source>
</evidence>
<dbReference type="PRINTS" id="PR01264">
    <property type="entry name" value="MECHCHANNEL"/>
</dbReference>
<reference evidence="11" key="1">
    <citation type="submission" date="2022-11" db="EMBL/GenBank/DDBJ databases">
        <title>Minimal conservation of predation-associated metabolite biosynthetic gene clusters underscores biosynthetic potential of Myxococcota including descriptions for ten novel species: Archangium lansinium sp. nov., Myxococcus landrumus sp. nov., Nannocystis bai.</title>
        <authorList>
            <person name="Ahearne A."/>
            <person name="Stevens C."/>
            <person name="Phillips K."/>
        </authorList>
    </citation>
    <scope>NUCLEOTIDE SEQUENCE</scope>
    <source>
        <strain evidence="11">Na p29</strain>
    </source>
</reference>
<comment type="subcellular location">
    <subcellularLocation>
        <location evidence="9">Cell membrane</location>
        <topology evidence="9">Multi-pass membrane protein</topology>
    </subcellularLocation>
    <subcellularLocation>
        <location evidence="1">Membrane</location>
        <topology evidence="1">Multi-pass membrane protein</topology>
    </subcellularLocation>
</comment>
<evidence type="ECO:0000256" key="8">
    <source>
        <dbReference type="ARBA" id="ARBA00023303"/>
    </source>
</evidence>
<dbReference type="NCBIfam" id="TIGR00220">
    <property type="entry name" value="mscL"/>
    <property type="match status" value="1"/>
</dbReference>
<accession>A0A9X3J068</accession>
<comment type="subunit">
    <text evidence="9">Homopentamer.</text>
</comment>
<dbReference type="HAMAP" id="MF_00115">
    <property type="entry name" value="MscL"/>
    <property type="match status" value="1"/>
</dbReference>
<dbReference type="GO" id="GO:0008381">
    <property type="term" value="F:mechanosensitive monoatomic ion channel activity"/>
    <property type="evidence" value="ECO:0007669"/>
    <property type="project" value="UniProtKB-UniRule"/>
</dbReference>
<dbReference type="Gene3D" id="1.10.1200.120">
    <property type="entry name" value="Large-conductance mechanosensitive channel, MscL, domain 1"/>
    <property type="match status" value="1"/>
</dbReference>
<dbReference type="InterPro" id="IPR036019">
    <property type="entry name" value="MscL_channel"/>
</dbReference>
<keyword evidence="6 9" id="KW-0406">Ion transport</keyword>
<name>A0A9X3J068_9BACT</name>
<dbReference type="Pfam" id="PF01741">
    <property type="entry name" value="MscL"/>
    <property type="match status" value="1"/>
</dbReference>
<keyword evidence="5 9" id="KW-1133">Transmembrane helix</keyword>
<dbReference type="NCBIfam" id="NF001843">
    <property type="entry name" value="PRK00567.1-4"/>
    <property type="match status" value="1"/>
</dbReference>
<dbReference type="PANTHER" id="PTHR30266:SF2">
    <property type="entry name" value="LARGE-CONDUCTANCE MECHANOSENSITIVE CHANNEL"/>
    <property type="match status" value="1"/>
</dbReference>
<keyword evidence="2 9" id="KW-0813">Transport</keyword>
<dbReference type="InterPro" id="IPR001185">
    <property type="entry name" value="MS_channel"/>
</dbReference>
<gene>
    <name evidence="9 11" type="primary">mscL</name>
    <name evidence="11" type="ORF">OV079_32830</name>
</gene>
<dbReference type="InterPro" id="IPR037673">
    <property type="entry name" value="MSC/AndL"/>
</dbReference>
<comment type="function">
    <text evidence="9">Channel that opens in response to stretch forces in the membrane lipid bilayer. May participate in the regulation of osmotic pressure changes within the cell.</text>
</comment>
<feature type="transmembrane region" description="Helical" evidence="9">
    <location>
        <begin position="84"/>
        <end position="105"/>
    </location>
</feature>
<protein>
    <recommendedName>
        <fullName evidence="9">Large-conductance mechanosensitive channel</fullName>
    </recommendedName>
</protein>
<evidence type="ECO:0000256" key="7">
    <source>
        <dbReference type="ARBA" id="ARBA00023136"/>
    </source>
</evidence>
<keyword evidence="3 9" id="KW-1003">Cell membrane</keyword>
<dbReference type="SUPFAM" id="SSF81330">
    <property type="entry name" value="Gated mechanosensitive channel"/>
    <property type="match status" value="1"/>
</dbReference>
<keyword evidence="4 9" id="KW-0812">Transmembrane</keyword>
<evidence type="ECO:0000256" key="4">
    <source>
        <dbReference type="ARBA" id="ARBA00022692"/>
    </source>
</evidence>
<proteinExistence type="inferred from homology"/>
<comment type="similarity">
    <text evidence="9">Belongs to the MscL family.</text>
</comment>
<keyword evidence="8 9" id="KW-0407">Ion channel</keyword>